<evidence type="ECO:0000259" key="2">
    <source>
        <dbReference type="PROSITE" id="PS51733"/>
    </source>
</evidence>
<comment type="caution">
    <text evidence="3">The sequence shown here is derived from an EMBL/GenBank/DDBJ whole genome shotgun (WGS) entry which is preliminary data.</text>
</comment>
<evidence type="ECO:0000313" key="4">
    <source>
        <dbReference type="Proteomes" id="UP000597338"/>
    </source>
</evidence>
<evidence type="ECO:0000313" key="3">
    <source>
        <dbReference type="EMBL" id="GGC38247.1"/>
    </source>
</evidence>
<accession>A0ABQ1ME80</accession>
<dbReference type="SUPFAM" id="SSF55681">
    <property type="entry name" value="Class II aaRS and biotin synthetases"/>
    <property type="match status" value="1"/>
</dbReference>
<feature type="domain" description="BPL/LPL catalytic" evidence="2">
    <location>
        <begin position="1"/>
        <end position="118"/>
    </location>
</feature>
<dbReference type="Proteomes" id="UP000597338">
    <property type="component" value="Unassembled WGS sequence"/>
</dbReference>
<proteinExistence type="predicted"/>
<organism evidence="3 4">
    <name type="scientific">Parapedobacter defluvii</name>
    <dbReference type="NCBI Taxonomy" id="2045106"/>
    <lineage>
        <taxon>Bacteria</taxon>
        <taxon>Pseudomonadati</taxon>
        <taxon>Bacteroidota</taxon>
        <taxon>Sphingobacteriia</taxon>
        <taxon>Sphingobacteriales</taxon>
        <taxon>Sphingobacteriaceae</taxon>
        <taxon>Parapedobacter</taxon>
    </lineage>
</organism>
<dbReference type="PROSITE" id="PS51733">
    <property type="entry name" value="BPL_LPL_CATALYTIC"/>
    <property type="match status" value="1"/>
</dbReference>
<dbReference type="Pfam" id="PF03099">
    <property type="entry name" value="BPL_LplA_LipB"/>
    <property type="match status" value="1"/>
</dbReference>
<reference evidence="4" key="1">
    <citation type="journal article" date="2019" name="Int. J. Syst. Evol. Microbiol.">
        <title>The Global Catalogue of Microorganisms (GCM) 10K type strain sequencing project: providing services to taxonomists for standard genome sequencing and annotation.</title>
        <authorList>
            <consortium name="The Broad Institute Genomics Platform"/>
            <consortium name="The Broad Institute Genome Sequencing Center for Infectious Disease"/>
            <person name="Wu L."/>
            <person name="Ma J."/>
        </authorList>
    </citation>
    <scope>NUCLEOTIDE SEQUENCE [LARGE SCALE GENOMIC DNA]</scope>
    <source>
        <strain evidence="4">CGMCC 1.15342</strain>
    </source>
</reference>
<keyword evidence="1" id="KW-0436">Ligase</keyword>
<keyword evidence="4" id="KW-1185">Reference proteome</keyword>
<dbReference type="PANTHER" id="PTHR12835">
    <property type="entry name" value="BIOTIN PROTEIN LIGASE"/>
    <property type="match status" value="1"/>
</dbReference>
<evidence type="ECO:0000256" key="1">
    <source>
        <dbReference type="ARBA" id="ARBA00022598"/>
    </source>
</evidence>
<dbReference type="NCBIfam" id="TIGR00121">
    <property type="entry name" value="birA_ligase"/>
    <property type="match status" value="1"/>
</dbReference>
<sequence>MPSFLDPKRQFDLTAAISLAIAQWLESLLQLSVKIKWPNDMYVGDRKIGGILIENILKGKVWKSAVIGIGINVNQTEFPPEIQAHTTSVKQILHTDCDLTKLLTDLCQYIERVYTALKRGENNTLLTLYKQHLYRLGELHPFLVDGVRVEGILSGVTETGRLQVDFNGHTVDFDIKEIAFVI</sequence>
<gene>
    <name evidence="3" type="ORF">GCM10011386_32970</name>
</gene>
<dbReference type="InterPro" id="IPR004143">
    <property type="entry name" value="BPL_LPL_catalytic"/>
</dbReference>
<dbReference type="EMBL" id="BMIK01000013">
    <property type="protein sequence ID" value="GGC38247.1"/>
    <property type="molecule type" value="Genomic_DNA"/>
</dbReference>
<dbReference type="InterPro" id="IPR004408">
    <property type="entry name" value="Biotin_CoA_COase_ligase"/>
</dbReference>
<dbReference type="Gene3D" id="3.30.930.10">
    <property type="entry name" value="Bira Bifunctional Protein, Domain 2"/>
    <property type="match status" value="1"/>
</dbReference>
<protein>
    <recommendedName>
        <fullName evidence="2">BPL/LPL catalytic domain-containing protein</fullName>
    </recommendedName>
</protein>
<dbReference type="PANTHER" id="PTHR12835:SF5">
    <property type="entry name" value="BIOTIN--PROTEIN LIGASE"/>
    <property type="match status" value="1"/>
</dbReference>
<name>A0ABQ1ME80_9SPHI</name>
<dbReference type="InterPro" id="IPR045864">
    <property type="entry name" value="aa-tRNA-synth_II/BPL/LPL"/>
</dbReference>